<evidence type="ECO:0000256" key="2">
    <source>
        <dbReference type="SAM" id="MobiDB-lite"/>
    </source>
</evidence>
<feature type="compositionally biased region" description="Basic and acidic residues" evidence="2">
    <location>
        <begin position="53"/>
        <end position="66"/>
    </location>
</feature>
<feature type="compositionally biased region" description="Gly residues" evidence="2">
    <location>
        <begin position="251"/>
        <end position="266"/>
    </location>
</feature>
<feature type="region of interest" description="Disordered" evidence="2">
    <location>
        <begin position="41"/>
        <end position="79"/>
    </location>
</feature>
<accession>A0ABR3S8C5</accession>
<feature type="compositionally biased region" description="Polar residues" evidence="2">
    <location>
        <begin position="276"/>
        <end position="285"/>
    </location>
</feature>
<evidence type="ECO:0000256" key="1">
    <source>
        <dbReference type="PROSITE-ProRule" id="PRU00047"/>
    </source>
</evidence>
<evidence type="ECO:0000259" key="3">
    <source>
        <dbReference type="PROSITE" id="PS50158"/>
    </source>
</evidence>
<dbReference type="SMART" id="SM00343">
    <property type="entry name" value="ZnF_C2HC"/>
    <property type="match status" value="5"/>
</dbReference>
<feature type="domain" description="CCHC-type" evidence="3">
    <location>
        <begin position="111"/>
        <end position="126"/>
    </location>
</feature>
<feature type="domain" description="CCHC-type" evidence="3">
    <location>
        <begin position="206"/>
        <end position="222"/>
    </location>
</feature>
<name>A0ABR3S8C5_9PLEO</name>
<feature type="domain" description="CCHC-type" evidence="3">
    <location>
        <begin position="135"/>
        <end position="150"/>
    </location>
</feature>
<keyword evidence="5" id="KW-1185">Reference proteome</keyword>
<protein>
    <recommendedName>
        <fullName evidence="3">CCHC-type domain-containing protein</fullName>
    </recommendedName>
</protein>
<gene>
    <name evidence="4" type="ORF">SLS60_001107</name>
</gene>
<keyword evidence="1" id="KW-0863">Zinc-finger</keyword>
<feature type="compositionally biased region" description="Polar residues" evidence="2">
    <location>
        <begin position="67"/>
        <end position="79"/>
    </location>
</feature>
<organism evidence="4 5">
    <name type="scientific">Paraconiothyrium brasiliense</name>
    <dbReference type="NCBI Taxonomy" id="300254"/>
    <lineage>
        <taxon>Eukaryota</taxon>
        <taxon>Fungi</taxon>
        <taxon>Dikarya</taxon>
        <taxon>Ascomycota</taxon>
        <taxon>Pezizomycotina</taxon>
        <taxon>Dothideomycetes</taxon>
        <taxon>Pleosporomycetidae</taxon>
        <taxon>Pleosporales</taxon>
        <taxon>Massarineae</taxon>
        <taxon>Didymosphaeriaceae</taxon>
        <taxon>Paraconiothyrium</taxon>
    </lineage>
</organism>
<dbReference type="InterPro" id="IPR036875">
    <property type="entry name" value="Znf_CCHC_sf"/>
</dbReference>
<dbReference type="InterPro" id="IPR001878">
    <property type="entry name" value="Znf_CCHC"/>
</dbReference>
<feature type="region of interest" description="Disordered" evidence="2">
    <location>
        <begin position="1"/>
        <end position="20"/>
    </location>
</feature>
<dbReference type="PANTHER" id="PTHR23002">
    <property type="entry name" value="ZINC FINGER CCHC DOMAIN CONTAINING PROTEIN"/>
    <property type="match status" value="1"/>
</dbReference>
<feature type="region of interest" description="Disordered" evidence="2">
    <location>
        <begin position="243"/>
        <end position="303"/>
    </location>
</feature>
<reference evidence="4 5" key="1">
    <citation type="submission" date="2024-02" db="EMBL/GenBank/DDBJ databases">
        <title>De novo assembly and annotation of 12 fungi associated with fruit tree decline syndrome in Ontario, Canada.</title>
        <authorList>
            <person name="Sulman M."/>
            <person name="Ellouze W."/>
            <person name="Ilyukhin E."/>
        </authorList>
    </citation>
    <scope>NUCLEOTIDE SEQUENCE [LARGE SCALE GENOMIC DNA]</scope>
    <source>
        <strain evidence="4 5">M42-189</strain>
    </source>
</reference>
<dbReference type="InterPro" id="IPR051714">
    <property type="entry name" value="Znf_CCHC_NABP"/>
</dbReference>
<keyword evidence="1" id="KW-0479">Metal-binding</keyword>
<dbReference type="EMBL" id="JAKJXO020000001">
    <property type="protein sequence ID" value="KAL1612877.1"/>
    <property type="molecule type" value="Genomic_DNA"/>
</dbReference>
<proteinExistence type="predicted"/>
<dbReference type="PROSITE" id="PS50158">
    <property type="entry name" value="ZF_CCHC"/>
    <property type="match status" value="5"/>
</dbReference>
<dbReference type="SUPFAM" id="SSF57756">
    <property type="entry name" value="Retrovirus zinc finger-like domains"/>
    <property type="match status" value="2"/>
</dbReference>
<dbReference type="Pfam" id="PF00098">
    <property type="entry name" value="zf-CCHC"/>
    <property type="match status" value="5"/>
</dbReference>
<comment type="caution">
    <text evidence="4">The sequence shown here is derived from an EMBL/GenBank/DDBJ whole genome shotgun (WGS) entry which is preliminary data.</text>
</comment>
<evidence type="ECO:0000313" key="4">
    <source>
        <dbReference type="EMBL" id="KAL1612877.1"/>
    </source>
</evidence>
<dbReference type="Gene3D" id="4.10.60.10">
    <property type="entry name" value="Zinc finger, CCHC-type"/>
    <property type="match status" value="3"/>
</dbReference>
<keyword evidence="1" id="KW-0862">Zinc</keyword>
<evidence type="ECO:0000313" key="5">
    <source>
        <dbReference type="Proteomes" id="UP001521785"/>
    </source>
</evidence>
<dbReference type="Proteomes" id="UP001521785">
    <property type="component" value="Unassembled WGS sequence"/>
</dbReference>
<sequence>MARVGGPVLNTIGANPYNPARTVPPDFFQCELCDRKIPSKNWGEHKVSKKHRAYEDKSRRDKDKENGASTGDSSGNFNSADDFSGAQDTWCQIDGGNDDAGAATRGTGRGCHGCGEEGHIKRDCPKSAGGGSRACYGCGLEGHQKRDCPNGGGGDRCFNCGMTGHRKADCTEAPKPREGGGGGQQCFNCYQYGHRKTECPNERVMKCRNCDEIGHESRDCPKPKDWSRVQCNNCKEHTVKRCKAPPAEDTNGGGWTDSGAAAGGVSGDWADADNNGEASGNQADNSALAGGDGWGDASAAGGW</sequence>
<feature type="domain" description="CCHC-type" evidence="3">
    <location>
        <begin position="156"/>
        <end position="172"/>
    </location>
</feature>
<feature type="domain" description="CCHC-type" evidence="3">
    <location>
        <begin position="186"/>
        <end position="201"/>
    </location>
</feature>